<dbReference type="InterPro" id="IPR001683">
    <property type="entry name" value="PX_dom"/>
</dbReference>
<evidence type="ECO:0000256" key="10">
    <source>
        <dbReference type="ARBA" id="ARBA00040748"/>
    </source>
</evidence>
<keyword evidence="7" id="KW-0072">Autophagy</keyword>
<name>A0A165EKB9_9BASI</name>
<feature type="domain" description="PX" evidence="14">
    <location>
        <begin position="68"/>
        <end position="190"/>
    </location>
</feature>
<dbReference type="CDD" id="cd06863">
    <property type="entry name" value="PX_Atg24p"/>
    <property type="match status" value="1"/>
</dbReference>
<evidence type="ECO:0000256" key="2">
    <source>
        <dbReference type="ARBA" id="ARBA00004496"/>
    </source>
</evidence>
<evidence type="ECO:0000256" key="6">
    <source>
        <dbReference type="ARBA" id="ARBA00022753"/>
    </source>
</evidence>
<evidence type="ECO:0000313" key="15">
    <source>
        <dbReference type="EMBL" id="KZT55044.1"/>
    </source>
</evidence>
<dbReference type="GO" id="GO:0034727">
    <property type="term" value="P:piecemeal microautophagy of the nucleus"/>
    <property type="evidence" value="ECO:0007669"/>
    <property type="project" value="TreeGrafter"/>
</dbReference>
<keyword evidence="9" id="KW-0472">Membrane</keyword>
<dbReference type="EMBL" id="KV424002">
    <property type="protein sequence ID" value="KZT55044.1"/>
    <property type="molecule type" value="Genomic_DNA"/>
</dbReference>
<dbReference type="AlphaFoldDB" id="A0A165EKB9"/>
<comment type="similarity">
    <text evidence="3">Belongs to the sorting nexin family.</text>
</comment>
<feature type="compositionally biased region" description="Low complexity" evidence="13">
    <location>
        <begin position="32"/>
        <end position="41"/>
    </location>
</feature>
<keyword evidence="5" id="KW-0963">Cytoplasm</keyword>
<dbReference type="GO" id="GO:0061709">
    <property type="term" value="P:reticulophagy"/>
    <property type="evidence" value="ECO:0007669"/>
    <property type="project" value="TreeGrafter"/>
</dbReference>
<dbReference type="SUPFAM" id="SSF64268">
    <property type="entry name" value="PX domain"/>
    <property type="match status" value="1"/>
</dbReference>
<dbReference type="Proteomes" id="UP000076842">
    <property type="component" value="Unassembled WGS sequence"/>
</dbReference>
<dbReference type="PANTHER" id="PTHR45949:SF2">
    <property type="entry name" value="SORTING NEXIN-4"/>
    <property type="match status" value="1"/>
</dbReference>
<evidence type="ECO:0000256" key="9">
    <source>
        <dbReference type="ARBA" id="ARBA00023136"/>
    </source>
</evidence>
<dbReference type="GO" id="GO:0010008">
    <property type="term" value="C:endosome membrane"/>
    <property type="evidence" value="ECO:0007669"/>
    <property type="project" value="UniProtKB-SubCell"/>
</dbReference>
<dbReference type="Gene3D" id="1.20.1270.60">
    <property type="entry name" value="Arfaptin homology (AH) domain/BAR domain"/>
    <property type="match status" value="1"/>
</dbReference>
<feature type="compositionally biased region" description="Polar residues" evidence="13">
    <location>
        <begin position="1"/>
        <end position="12"/>
    </location>
</feature>
<proteinExistence type="inferred from homology"/>
<evidence type="ECO:0000256" key="12">
    <source>
        <dbReference type="SAM" id="Coils"/>
    </source>
</evidence>
<organism evidence="15 16">
    <name type="scientific">Calocera cornea HHB12733</name>
    <dbReference type="NCBI Taxonomy" id="1353952"/>
    <lineage>
        <taxon>Eukaryota</taxon>
        <taxon>Fungi</taxon>
        <taxon>Dikarya</taxon>
        <taxon>Basidiomycota</taxon>
        <taxon>Agaricomycotina</taxon>
        <taxon>Dacrymycetes</taxon>
        <taxon>Dacrymycetales</taxon>
        <taxon>Dacrymycetaceae</taxon>
        <taxon>Calocera</taxon>
    </lineage>
</organism>
<dbReference type="FunFam" id="1.20.1270.60:FF:000042">
    <property type="entry name" value="Vacuolar targeting protein Atg24"/>
    <property type="match status" value="1"/>
</dbReference>
<evidence type="ECO:0000259" key="14">
    <source>
        <dbReference type="PROSITE" id="PS50195"/>
    </source>
</evidence>
<keyword evidence="4" id="KW-0813">Transport</keyword>
<accession>A0A165EKB9</accession>
<dbReference type="STRING" id="1353952.A0A165EKB9"/>
<dbReference type="GO" id="GO:0035091">
    <property type="term" value="F:phosphatidylinositol binding"/>
    <property type="evidence" value="ECO:0007669"/>
    <property type="project" value="InterPro"/>
</dbReference>
<dbReference type="PANTHER" id="PTHR45949">
    <property type="entry name" value="SORTING NEXIN-4"/>
    <property type="match status" value="1"/>
</dbReference>
<evidence type="ECO:0000256" key="3">
    <source>
        <dbReference type="ARBA" id="ARBA00010883"/>
    </source>
</evidence>
<dbReference type="GO" id="GO:0032456">
    <property type="term" value="P:endocytic recycling"/>
    <property type="evidence" value="ECO:0007669"/>
    <property type="project" value="TreeGrafter"/>
</dbReference>
<keyword evidence="8" id="KW-0446">Lipid-binding</keyword>
<evidence type="ECO:0000256" key="13">
    <source>
        <dbReference type="SAM" id="MobiDB-lite"/>
    </source>
</evidence>
<protein>
    <recommendedName>
        <fullName evidence="10">Sorting nexin-4</fullName>
    </recommendedName>
    <alternativeName>
        <fullName evidence="11">Autophagy-related protein 24</fullName>
    </alternativeName>
</protein>
<feature type="coiled-coil region" evidence="12">
    <location>
        <begin position="398"/>
        <end position="425"/>
    </location>
</feature>
<sequence length="477" mass="54301">MEADSDFQSVHWDNTPALEEDAQLGFSPVDPRPSSAAAGAPAPSPGFRTDYETTADDADPTVPKWDGFLNVHVADPVKELEGTKDMYISYAVKSQTNLPFFPQQSMNVRRRFQDFVFLWQHLSQDFAACVVPPIPSKHRSEYVTGDRFSPVFVEKRRQELQRFLQRVSNNPTLCRSTLLRSFLDSSEWSVSMHQQTAHPPDPEGKTSFFDSMTDTLVNSFSRIRKADERFIEMKEGIDRFEEGMGSVDRLWSRARARENDLAGDYHDMAVGVQGLGFLESGITEQLNHFANTLLEYSSLIKHNVTRTQDPFLAHLHSLQSYTAMSRTLLKLRDQKQLDFEDTAEYLSNAQQERDRLAAIREGHPGTRAGGIGAVGGYLRERVDALRGLDDDRARVERMRKLDVKIKDLQAEVKKVQDVSEAFNDETLREQAIFQASKQAEMKEMLGKVAEGNIEMYQQAIEEWDAIIPMLQRIRVDV</sequence>
<evidence type="ECO:0000256" key="5">
    <source>
        <dbReference type="ARBA" id="ARBA00022490"/>
    </source>
</evidence>
<gene>
    <name evidence="15" type="ORF">CALCODRAFT_437730</name>
</gene>
<evidence type="ECO:0000313" key="16">
    <source>
        <dbReference type="Proteomes" id="UP000076842"/>
    </source>
</evidence>
<dbReference type="InParanoid" id="A0A165EKB9"/>
<dbReference type="Pfam" id="PF00787">
    <property type="entry name" value="PX"/>
    <property type="match status" value="1"/>
</dbReference>
<evidence type="ECO:0000256" key="11">
    <source>
        <dbReference type="ARBA" id="ARBA00041273"/>
    </source>
</evidence>
<dbReference type="OrthoDB" id="205639at2759"/>
<comment type="subcellular location">
    <subcellularLocation>
        <location evidence="2">Cytoplasm</location>
    </subcellularLocation>
    <subcellularLocation>
        <location evidence="1">Endosome membrane</location>
        <topology evidence="1">Peripheral membrane protein</topology>
    </subcellularLocation>
</comment>
<dbReference type="InterPro" id="IPR036871">
    <property type="entry name" value="PX_dom_sf"/>
</dbReference>
<dbReference type="GO" id="GO:0000407">
    <property type="term" value="C:phagophore assembly site"/>
    <property type="evidence" value="ECO:0007669"/>
    <property type="project" value="TreeGrafter"/>
</dbReference>
<dbReference type="GO" id="GO:0000422">
    <property type="term" value="P:autophagy of mitochondrion"/>
    <property type="evidence" value="ECO:0007669"/>
    <property type="project" value="TreeGrafter"/>
</dbReference>
<evidence type="ECO:0000256" key="1">
    <source>
        <dbReference type="ARBA" id="ARBA00004481"/>
    </source>
</evidence>
<dbReference type="GO" id="GO:0015031">
    <property type="term" value="P:protein transport"/>
    <property type="evidence" value="ECO:0007669"/>
    <property type="project" value="TreeGrafter"/>
</dbReference>
<keyword evidence="16" id="KW-1185">Reference proteome</keyword>
<dbReference type="FunCoup" id="A0A165EKB9">
    <property type="interactions" value="174"/>
</dbReference>
<evidence type="ECO:0000256" key="7">
    <source>
        <dbReference type="ARBA" id="ARBA00023006"/>
    </source>
</evidence>
<keyword evidence="12" id="KW-0175">Coiled coil</keyword>
<dbReference type="PROSITE" id="PS50195">
    <property type="entry name" value="PX"/>
    <property type="match status" value="1"/>
</dbReference>
<keyword evidence="6" id="KW-0967">Endosome</keyword>
<evidence type="ECO:0000256" key="8">
    <source>
        <dbReference type="ARBA" id="ARBA00023121"/>
    </source>
</evidence>
<dbReference type="InterPro" id="IPR027267">
    <property type="entry name" value="AH/BAR_dom_sf"/>
</dbReference>
<evidence type="ECO:0000256" key="4">
    <source>
        <dbReference type="ARBA" id="ARBA00022448"/>
    </source>
</evidence>
<reference evidence="15 16" key="1">
    <citation type="journal article" date="2016" name="Mol. Biol. Evol.">
        <title>Comparative Genomics of Early-Diverging Mushroom-Forming Fungi Provides Insights into the Origins of Lignocellulose Decay Capabilities.</title>
        <authorList>
            <person name="Nagy L.G."/>
            <person name="Riley R."/>
            <person name="Tritt A."/>
            <person name="Adam C."/>
            <person name="Daum C."/>
            <person name="Floudas D."/>
            <person name="Sun H."/>
            <person name="Yadav J.S."/>
            <person name="Pangilinan J."/>
            <person name="Larsson K.H."/>
            <person name="Matsuura K."/>
            <person name="Barry K."/>
            <person name="Labutti K."/>
            <person name="Kuo R."/>
            <person name="Ohm R.A."/>
            <person name="Bhattacharya S.S."/>
            <person name="Shirouzu T."/>
            <person name="Yoshinaga Y."/>
            <person name="Martin F.M."/>
            <person name="Grigoriev I.V."/>
            <person name="Hibbett D.S."/>
        </authorList>
    </citation>
    <scope>NUCLEOTIDE SEQUENCE [LARGE SCALE GENOMIC DNA]</scope>
    <source>
        <strain evidence="15 16">HHB12733</strain>
    </source>
</reference>
<feature type="region of interest" description="Disordered" evidence="13">
    <location>
        <begin position="1"/>
        <end position="55"/>
    </location>
</feature>
<dbReference type="GO" id="GO:0005769">
    <property type="term" value="C:early endosome"/>
    <property type="evidence" value="ECO:0007669"/>
    <property type="project" value="TreeGrafter"/>
</dbReference>
<dbReference type="SMART" id="SM00312">
    <property type="entry name" value="PX"/>
    <property type="match status" value="1"/>
</dbReference>
<dbReference type="Gene3D" id="3.30.1520.10">
    <property type="entry name" value="Phox-like domain"/>
    <property type="match status" value="1"/>
</dbReference>